<protein>
    <submittedName>
        <fullName evidence="2">Uncharacterized protein</fullName>
    </submittedName>
</protein>
<evidence type="ECO:0000313" key="2">
    <source>
        <dbReference type="EMBL" id="CAI6371110.1"/>
    </source>
</evidence>
<evidence type="ECO:0000256" key="1">
    <source>
        <dbReference type="SAM" id="MobiDB-lite"/>
    </source>
</evidence>
<dbReference type="EMBL" id="CARXXK010000760">
    <property type="protein sequence ID" value="CAI6371110.1"/>
    <property type="molecule type" value="Genomic_DNA"/>
</dbReference>
<accession>A0AAV0XRJ4</accession>
<name>A0AAV0XRJ4_9HEMI</name>
<evidence type="ECO:0000313" key="3">
    <source>
        <dbReference type="Proteomes" id="UP001160148"/>
    </source>
</evidence>
<feature type="region of interest" description="Disordered" evidence="1">
    <location>
        <begin position="1"/>
        <end position="41"/>
    </location>
</feature>
<feature type="compositionally biased region" description="Low complexity" evidence="1">
    <location>
        <begin position="20"/>
        <end position="29"/>
    </location>
</feature>
<comment type="caution">
    <text evidence="2">The sequence shown here is derived from an EMBL/GenBank/DDBJ whole genome shotgun (WGS) entry which is preliminary data.</text>
</comment>
<reference evidence="2 3" key="1">
    <citation type="submission" date="2023-01" db="EMBL/GenBank/DDBJ databases">
        <authorList>
            <person name="Whitehead M."/>
        </authorList>
    </citation>
    <scope>NUCLEOTIDE SEQUENCE [LARGE SCALE GENOMIC DNA]</scope>
</reference>
<keyword evidence="3" id="KW-1185">Reference proteome</keyword>
<dbReference type="AlphaFoldDB" id="A0AAV0XRJ4"/>
<organism evidence="2 3">
    <name type="scientific">Macrosiphum euphorbiae</name>
    <name type="common">potato aphid</name>
    <dbReference type="NCBI Taxonomy" id="13131"/>
    <lineage>
        <taxon>Eukaryota</taxon>
        <taxon>Metazoa</taxon>
        <taxon>Ecdysozoa</taxon>
        <taxon>Arthropoda</taxon>
        <taxon>Hexapoda</taxon>
        <taxon>Insecta</taxon>
        <taxon>Pterygota</taxon>
        <taxon>Neoptera</taxon>
        <taxon>Paraneoptera</taxon>
        <taxon>Hemiptera</taxon>
        <taxon>Sternorrhyncha</taxon>
        <taxon>Aphidomorpha</taxon>
        <taxon>Aphidoidea</taxon>
        <taxon>Aphididae</taxon>
        <taxon>Macrosiphini</taxon>
        <taxon>Macrosiphum</taxon>
    </lineage>
</organism>
<dbReference type="Proteomes" id="UP001160148">
    <property type="component" value="Unassembled WGS sequence"/>
</dbReference>
<sequence length="93" mass="9701">MTAQEAKVRKTRHSNNLLTSGRASGSRAPRGGGPRDGSPMSDAGWIVGGAEWIITRPSCCPVTGISKQNSTALTLLAMQLAHAVSPAELRSIC</sequence>
<proteinExistence type="predicted"/>
<gene>
    <name evidence="2" type="ORF">MEUPH1_LOCUS25154</name>
</gene>